<gene>
    <name evidence="2" type="ORF">H9753_12805</name>
</gene>
<organism evidence="2 3">
    <name type="scientific">Candidatus Blautia merdavium</name>
    <dbReference type="NCBI Taxonomy" id="2838494"/>
    <lineage>
        <taxon>Bacteria</taxon>
        <taxon>Bacillati</taxon>
        <taxon>Bacillota</taxon>
        <taxon>Clostridia</taxon>
        <taxon>Lachnospirales</taxon>
        <taxon>Lachnospiraceae</taxon>
        <taxon>Blautia</taxon>
    </lineage>
</organism>
<feature type="transmembrane region" description="Helical" evidence="1">
    <location>
        <begin position="294"/>
        <end position="314"/>
    </location>
</feature>
<protein>
    <submittedName>
        <fullName evidence="2">Uncharacterized protein</fullName>
    </submittedName>
</protein>
<comment type="caution">
    <text evidence="2">The sequence shown here is derived from an EMBL/GenBank/DDBJ whole genome shotgun (WGS) entry which is preliminary data.</text>
</comment>
<feature type="transmembrane region" description="Helical" evidence="1">
    <location>
        <begin position="335"/>
        <end position="363"/>
    </location>
</feature>
<evidence type="ECO:0000313" key="3">
    <source>
        <dbReference type="Proteomes" id="UP000823886"/>
    </source>
</evidence>
<keyword evidence="1" id="KW-1133">Transmembrane helix</keyword>
<evidence type="ECO:0000256" key="1">
    <source>
        <dbReference type="SAM" id="Phobius"/>
    </source>
</evidence>
<evidence type="ECO:0000313" key="2">
    <source>
        <dbReference type="EMBL" id="HJC64474.1"/>
    </source>
</evidence>
<dbReference type="EMBL" id="DWVZ01000177">
    <property type="protein sequence ID" value="HJC64474.1"/>
    <property type="molecule type" value="Genomic_DNA"/>
</dbReference>
<name>A0A9D2PQF3_9FIRM</name>
<feature type="transmembrane region" description="Helical" evidence="1">
    <location>
        <begin position="369"/>
        <end position="393"/>
    </location>
</feature>
<sequence length="403" mass="44625">MFFIREVFCSLGRRKGFCALTIAASGLLFGFLGFYMGNFKDNQQTLEKLGRTIPIPVKITNANGSEDIGLEISAAHMDALAEGGVKDLVCTAQAGANRDPSLDEARIYECDTSVRAANSLEAFAGLEEREFDFQQGYDSGYLSGKEPYCTISASYGRLYGILAGDTLELSVYQMRYTGDSGSFQFLFTGRTSLKVIGTYDKKEGEMQDVLVPVSWLRAYTQEQGKNFYYDSARAVLEDGFTLNAFKESMDRSFFSEVDRDVIGGKRGSALSVQDQIFIETAEKIQGNLELYRRFQAPFFLLIYGVSVLLPLLLLRNRKKEAAIALSLGRSRFLTGLELFAENLLLGITGCVPMFVLLICIFQIPAGDLLSILGIFIGCFSLGTCTALGFFLHFDVMELLVKMD</sequence>
<dbReference type="Proteomes" id="UP000823886">
    <property type="component" value="Unassembled WGS sequence"/>
</dbReference>
<keyword evidence="1" id="KW-0812">Transmembrane</keyword>
<accession>A0A9D2PQF3</accession>
<proteinExistence type="predicted"/>
<dbReference type="AlphaFoldDB" id="A0A9D2PQF3"/>
<feature type="transmembrane region" description="Helical" evidence="1">
    <location>
        <begin position="16"/>
        <end position="36"/>
    </location>
</feature>
<keyword evidence="1" id="KW-0472">Membrane</keyword>
<reference evidence="2" key="2">
    <citation type="submission" date="2021-04" db="EMBL/GenBank/DDBJ databases">
        <authorList>
            <person name="Gilroy R."/>
        </authorList>
    </citation>
    <scope>NUCLEOTIDE SEQUENCE</scope>
    <source>
        <strain evidence="2">ChiBcec2-3848</strain>
    </source>
</reference>
<reference evidence="2" key="1">
    <citation type="journal article" date="2021" name="PeerJ">
        <title>Extensive microbial diversity within the chicken gut microbiome revealed by metagenomics and culture.</title>
        <authorList>
            <person name="Gilroy R."/>
            <person name="Ravi A."/>
            <person name="Getino M."/>
            <person name="Pursley I."/>
            <person name="Horton D.L."/>
            <person name="Alikhan N.F."/>
            <person name="Baker D."/>
            <person name="Gharbi K."/>
            <person name="Hall N."/>
            <person name="Watson M."/>
            <person name="Adriaenssens E.M."/>
            <person name="Foster-Nyarko E."/>
            <person name="Jarju S."/>
            <person name="Secka A."/>
            <person name="Antonio M."/>
            <person name="Oren A."/>
            <person name="Chaudhuri R.R."/>
            <person name="La Ragione R."/>
            <person name="Hildebrand F."/>
            <person name="Pallen M.J."/>
        </authorList>
    </citation>
    <scope>NUCLEOTIDE SEQUENCE</scope>
    <source>
        <strain evidence="2">ChiBcec2-3848</strain>
    </source>
</reference>